<proteinExistence type="predicted"/>
<dbReference type="Proteomes" id="UP000734854">
    <property type="component" value="Unassembled WGS sequence"/>
</dbReference>
<feature type="compositionally biased region" description="Gly residues" evidence="1">
    <location>
        <begin position="227"/>
        <end position="236"/>
    </location>
</feature>
<protein>
    <submittedName>
        <fullName evidence="2">Uncharacterized protein</fullName>
    </submittedName>
</protein>
<sequence>MGVSAPCAAEVADRHHRGRHKHPTGGLPSLFSSVPNQHCSCHRRTPFRPCCWVVPYFFSVLPPPLGVCPAIAASCCSISRHRHPTPVYCCISSFMIHRRPISPDLFSVLPHDQADATLLPLSFALGRHHSGIWISSKRKNVLIWRVVQSPSFDHLVPIMNIPSRESMEEQFEMRYCWNPSDQEGESGDRQQGQSTANNLLESITWHLLRDQDSEERTKPGAMARFTGGSGNQGTGRGKLAAGDQSTGARPHGRSGSGQRGEARRPASAEERKRENLDVGCRASTLLHVVLAVAAERRREIGREE</sequence>
<name>A0A8J5EQH0_ZINOF</name>
<reference evidence="2 3" key="1">
    <citation type="submission" date="2020-08" db="EMBL/GenBank/DDBJ databases">
        <title>Plant Genome Project.</title>
        <authorList>
            <person name="Zhang R.-G."/>
        </authorList>
    </citation>
    <scope>NUCLEOTIDE SEQUENCE [LARGE SCALE GENOMIC DNA]</scope>
    <source>
        <tissue evidence="2">Rhizome</tissue>
    </source>
</reference>
<evidence type="ECO:0000313" key="2">
    <source>
        <dbReference type="EMBL" id="KAG6470343.1"/>
    </source>
</evidence>
<dbReference type="AlphaFoldDB" id="A0A8J5EQH0"/>
<evidence type="ECO:0000256" key="1">
    <source>
        <dbReference type="SAM" id="MobiDB-lite"/>
    </source>
</evidence>
<dbReference type="EMBL" id="JACMSC010000021">
    <property type="protein sequence ID" value="KAG6470343.1"/>
    <property type="molecule type" value="Genomic_DNA"/>
</dbReference>
<comment type="caution">
    <text evidence="2">The sequence shown here is derived from an EMBL/GenBank/DDBJ whole genome shotgun (WGS) entry which is preliminary data.</text>
</comment>
<organism evidence="2 3">
    <name type="scientific">Zingiber officinale</name>
    <name type="common">Ginger</name>
    <name type="synonym">Amomum zingiber</name>
    <dbReference type="NCBI Taxonomy" id="94328"/>
    <lineage>
        <taxon>Eukaryota</taxon>
        <taxon>Viridiplantae</taxon>
        <taxon>Streptophyta</taxon>
        <taxon>Embryophyta</taxon>
        <taxon>Tracheophyta</taxon>
        <taxon>Spermatophyta</taxon>
        <taxon>Magnoliopsida</taxon>
        <taxon>Liliopsida</taxon>
        <taxon>Zingiberales</taxon>
        <taxon>Zingiberaceae</taxon>
        <taxon>Zingiber</taxon>
    </lineage>
</organism>
<gene>
    <name evidence="2" type="ORF">ZIOFF_071408</name>
</gene>
<feature type="compositionally biased region" description="Basic and acidic residues" evidence="1">
    <location>
        <begin position="208"/>
        <end position="218"/>
    </location>
</feature>
<keyword evidence="3" id="KW-1185">Reference proteome</keyword>
<feature type="region of interest" description="Disordered" evidence="1">
    <location>
        <begin position="208"/>
        <end position="278"/>
    </location>
</feature>
<feature type="compositionally biased region" description="Basic and acidic residues" evidence="1">
    <location>
        <begin position="260"/>
        <end position="276"/>
    </location>
</feature>
<evidence type="ECO:0000313" key="3">
    <source>
        <dbReference type="Proteomes" id="UP000734854"/>
    </source>
</evidence>
<accession>A0A8J5EQH0</accession>